<dbReference type="EMBL" id="VRMN01000008">
    <property type="protein sequence ID" value="KAA8492884.1"/>
    <property type="molecule type" value="Genomic_DNA"/>
</dbReference>
<evidence type="ECO:0000313" key="3">
    <source>
        <dbReference type="Proteomes" id="UP000324585"/>
    </source>
</evidence>
<proteinExistence type="predicted"/>
<name>A0A5J4YQB5_PORPP</name>
<gene>
    <name evidence="1" type="ORF">FVE85_5031</name>
    <name evidence="2" type="ORF">FVE85_9156</name>
</gene>
<keyword evidence="3" id="KW-1185">Reference proteome</keyword>
<organism evidence="2 3">
    <name type="scientific">Porphyridium purpureum</name>
    <name type="common">Red alga</name>
    <name type="synonym">Porphyridium cruentum</name>
    <dbReference type="NCBI Taxonomy" id="35688"/>
    <lineage>
        <taxon>Eukaryota</taxon>
        <taxon>Rhodophyta</taxon>
        <taxon>Bangiophyceae</taxon>
        <taxon>Porphyridiales</taxon>
        <taxon>Porphyridiaceae</taxon>
        <taxon>Porphyridium</taxon>
    </lineage>
</organism>
<accession>A0A5J4YQB5</accession>
<reference evidence="2" key="2">
    <citation type="submission" date="2019-09" db="EMBL/GenBank/DDBJ databases">
        <title>Expansion of phycobilisome linker gene families in mesophilic red algae.</title>
        <authorList>
            <person name="Lee J."/>
        </authorList>
    </citation>
    <scope>NUCLEOTIDE SEQUENCE [LARGE SCALE GENOMIC DNA]</scope>
    <source>
        <strain evidence="2">CCMP 1328</strain>
        <tissue evidence="2">Unicellular</tissue>
    </source>
</reference>
<dbReference type="EMBL" id="VRMN01000024">
    <property type="protein sequence ID" value="KAA8490506.1"/>
    <property type="molecule type" value="Genomic_DNA"/>
</dbReference>
<protein>
    <submittedName>
        <fullName evidence="2">Uncharacterized protein</fullName>
    </submittedName>
</protein>
<evidence type="ECO:0000313" key="1">
    <source>
        <dbReference type="EMBL" id="KAA8490506.1"/>
    </source>
</evidence>
<sequence length="366" mass="40446">MDETRDRSLRPVHKVGASFNLGPNARVRFSAFSGKNEHFNMNTSSGFSFCMRVNRINSMNGSSSCDEQKGIRMQMDRMAFIKGPGAAALLRQRDERRTRACGLQRGSSSAQANTAERGDVIAVSRRGSRHMVCCGELQDQDKQANADRLKLLLREYDDMALFATQVGIDRGPLAQYVLRKALNLPLPQKFSADPQLNTNDHTLAAALREVSELSQTPEQDGESLVRISEFSGEHTWKNVLCLARGDSTVSWVPNGSSLNYRLRKLPQEYAARVEGELECSYAMMGGFVSGSMVCPCSAEYEQREIRIAVECSTPSRTRGAPFVRAAVPDSVLWTQSWSAVYCKDRLLVLVNRASGGLYALAGTAVR</sequence>
<dbReference type="AlphaFoldDB" id="A0A5J4YQB5"/>
<dbReference type="Proteomes" id="UP000324585">
    <property type="component" value="Unassembled WGS sequence"/>
</dbReference>
<reference evidence="3" key="1">
    <citation type="journal article" date="2019" name="Nat. Commun.">
        <title>Expansion of phycobilisome linker gene families in mesophilic red algae.</title>
        <authorList>
            <person name="Lee J."/>
            <person name="Kim D."/>
            <person name="Bhattacharya D."/>
            <person name="Yoon H.S."/>
        </authorList>
    </citation>
    <scope>NUCLEOTIDE SEQUENCE [LARGE SCALE GENOMIC DNA]</scope>
    <source>
        <strain evidence="3">CCMP 1328</strain>
    </source>
</reference>
<comment type="caution">
    <text evidence="2">The sequence shown here is derived from an EMBL/GenBank/DDBJ whole genome shotgun (WGS) entry which is preliminary data.</text>
</comment>
<evidence type="ECO:0000313" key="2">
    <source>
        <dbReference type="EMBL" id="KAA8492884.1"/>
    </source>
</evidence>